<evidence type="ECO:0000256" key="5">
    <source>
        <dbReference type="ARBA" id="ARBA00023163"/>
    </source>
</evidence>
<evidence type="ECO:0000256" key="7">
    <source>
        <dbReference type="PROSITE-ProRule" id="PRU01091"/>
    </source>
</evidence>
<dbReference type="Proteomes" id="UP000033428">
    <property type="component" value="Unassembled WGS sequence"/>
</dbReference>
<dbReference type="InterPro" id="IPR001867">
    <property type="entry name" value="OmpR/PhoB-type_DNA-bd"/>
</dbReference>
<dbReference type="SUPFAM" id="SSF52172">
    <property type="entry name" value="CheY-like"/>
    <property type="match status" value="1"/>
</dbReference>
<accession>A0A0F0CTV1</accession>
<protein>
    <submittedName>
        <fullName evidence="10">Winged helix family two component transcriptional regulator</fullName>
    </submittedName>
</protein>
<dbReference type="InterPro" id="IPR039420">
    <property type="entry name" value="WalR-like"/>
</dbReference>
<reference evidence="10 11" key="1">
    <citation type="submission" date="2015-02" db="EMBL/GenBank/DDBJ databases">
        <title>Single-cell genomics of uncultivated deep-branching MTB reveals a conserved set of magnetosome genes.</title>
        <authorList>
            <person name="Kolinko S."/>
            <person name="Richter M."/>
            <person name="Glockner F.O."/>
            <person name="Brachmann A."/>
            <person name="Schuler D."/>
        </authorList>
    </citation>
    <scope>NUCLEOTIDE SEQUENCE [LARGE SCALE GENOMIC DNA]</scope>
    <source>
        <strain evidence="10">SKK-01</strain>
    </source>
</reference>
<name>A0A0F0CTV1_9BACT</name>
<dbReference type="Gene3D" id="6.10.250.690">
    <property type="match status" value="1"/>
</dbReference>
<dbReference type="Pfam" id="PF00486">
    <property type="entry name" value="Trans_reg_C"/>
    <property type="match status" value="1"/>
</dbReference>
<dbReference type="GO" id="GO:0005829">
    <property type="term" value="C:cytosol"/>
    <property type="evidence" value="ECO:0007669"/>
    <property type="project" value="TreeGrafter"/>
</dbReference>
<dbReference type="PANTHER" id="PTHR48111:SF21">
    <property type="entry name" value="DNA-BINDING DUAL MASTER TRANSCRIPTIONAL REGULATOR RPAA"/>
    <property type="match status" value="1"/>
</dbReference>
<keyword evidence="2" id="KW-0902">Two-component regulatory system</keyword>
<evidence type="ECO:0000256" key="4">
    <source>
        <dbReference type="ARBA" id="ARBA00023125"/>
    </source>
</evidence>
<evidence type="ECO:0000259" key="8">
    <source>
        <dbReference type="PROSITE" id="PS50110"/>
    </source>
</evidence>
<proteinExistence type="predicted"/>
<dbReference type="InterPro" id="IPR016032">
    <property type="entry name" value="Sig_transdc_resp-reg_C-effctor"/>
</dbReference>
<dbReference type="InterPro" id="IPR036388">
    <property type="entry name" value="WH-like_DNA-bd_sf"/>
</dbReference>
<comment type="caution">
    <text evidence="10">The sequence shown here is derived from an EMBL/GenBank/DDBJ whole genome shotgun (WGS) entry which is preliminary data.</text>
</comment>
<evidence type="ECO:0000256" key="1">
    <source>
        <dbReference type="ARBA" id="ARBA00022553"/>
    </source>
</evidence>
<dbReference type="GO" id="GO:0006355">
    <property type="term" value="P:regulation of DNA-templated transcription"/>
    <property type="evidence" value="ECO:0007669"/>
    <property type="project" value="InterPro"/>
</dbReference>
<keyword evidence="11" id="KW-1185">Reference proteome</keyword>
<dbReference type="AlphaFoldDB" id="A0A0F0CTV1"/>
<dbReference type="GO" id="GO:0000156">
    <property type="term" value="F:phosphorelay response regulator activity"/>
    <property type="evidence" value="ECO:0007669"/>
    <property type="project" value="TreeGrafter"/>
</dbReference>
<evidence type="ECO:0000313" key="10">
    <source>
        <dbReference type="EMBL" id="KJJ84971.1"/>
    </source>
</evidence>
<keyword evidence="3" id="KW-0805">Transcription regulation</keyword>
<dbReference type="PROSITE" id="PS50110">
    <property type="entry name" value="RESPONSE_REGULATORY"/>
    <property type="match status" value="1"/>
</dbReference>
<gene>
    <name evidence="10" type="ORF">OMAG_001201</name>
</gene>
<evidence type="ECO:0000256" key="2">
    <source>
        <dbReference type="ARBA" id="ARBA00023012"/>
    </source>
</evidence>
<dbReference type="GO" id="GO:0000976">
    <property type="term" value="F:transcription cis-regulatory region binding"/>
    <property type="evidence" value="ECO:0007669"/>
    <property type="project" value="TreeGrafter"/>
</dbReference>
<dbReference type="GO" id="GO:0032993">
    <property type="term" value="C:protein-DNA complex"/>
    <property type="evidence" value="ECO:0007669"/>
    <property type="project" value="TreeGrafter"/>
</dbReference>
<evidence type="ECO:0000259" key="9">
    <source>
        <dbReference type="PROSITE" id="PS51755"/>
    </source>
</evidence>
<sequence>MIFVAGSKIFLVEDDEHIARLIKYNIEKNGDSCFTYETGEKLLEILSDNTPDIVVLDVMLPGKDGFEIIKEIKKIKSSLPVIMLTARGEEIDRIVGLELGADDYMVKPFSPRELMLRIKTILKRTKTPDSLSLNVEKNSFQFKDLIIDIPRHKVTTGNKEIVLTHMEFKLLLTLMQRAGRVQSRDRLLNDVWDLGRDVTTRTIDTHVKRLREKLGTSGRFIETIRGLGYRFAEAGK</sequence>
<keyword evidence="5" id="KW-0804">Transcription</keyword>
<keyword evidence="4 7" id="KW-0238">DNA-binding</keyword>
<feature type="DNA-binding region" description="OmpR/PhoB-type" evidence="7">
    <location>
        <begin position="137"/>
        <end position="233"/>
    </location>
</feature>
<feature type="domain" description="OmpR/PhoB-type" evidence="9">
    <location>
        <begin position="137"/>
        <end position="233"/>
    </location>
</feature>
<evidence type="ECO:0000313" key="11">
    <source>
        <dbReference type="Proteomes" id="UP000033428"/>
    </source>
</evidence>
<dbReference type="PANTHER" id="PTHR48111">
    <property type="entry name" value="REGULATOR OF RPOS"/>
    <property type="match status" value="1"/>
</dbReference>
<feature type="modified residue" description="4-aspartylphosphate" evidence="6">
    <location>
        <position position="57"/>
    </location>
</feature>
<dbReference type="EMBL" id="JYNY01000232">
    <property type="protein sequence ID" value="KJJ84971.1"/>
    <property type="molecule type" value="Genomic_DNA"/>
</dbReference>
<dbReference type="Gene3D" id="1.10.10.10">
    <property type="entry name" value="Winged helix-like DNA-binding domain superfamily/Winged helix DNA-binding domain"/>
    <property type="match status" value="1"/>
</dbReference>
<dbReference type="InterPro" id="IPR001789">
    <property type="entry name" value="Sig_transdc_resp-reg_receiver"/>
</dbReference>
<organism evidence="10 11">
    <name type="scientific">Candidatus Omnitrophus magneticus</name>
    <dbReference type="NCBI Taxonomy" id="1609969"/>
    <lineage>
        <taxon>Bacteria</taxon>
        <taxon>Pseudomonadati</taxon>
        <taxon>Candidatus Omnitrophota</taxon>
        <taxon>Candidatus Omnitrophus</taxon>
    </lineage>
</organism>
<dbReference type="SMART" id="SM00862">
    <property type="entry name" value="Trans_reg_C"/>
    <property type="match status" value="1"/>
</dbReference>
<dbReference type="PROSITE" id="PS51755">
    <property type="entry name" value="OMPR_PHOB"/>
    <property type="match status" value="1"/>
</dbReference>
<evidence type="ECO:0000256" key="6">
    <source>
        <dbReference type="PROSITE-ProRule" id="PRU00169"/>
    </source>
</evidence>
<evidence type="ECO:0000256" key="3">
    <source>
        <dbReference type="ARBA" id="ARBA00023015"/>
    </source>
</evidence>
<dbReference type="SMART" id="SM00448">
    <property type="entry name" value="REC"/>
    <property type="match status" value="1"/>
</dbReference>
<dbReference type="SUPFAM" id="SSF46894">
    <property type="entry name" value="C-terminal effector domain of the bipartite response regulators"/>
    <property type="match status" value="1"/>
</dbReference>
<dbReference type="Gene3D" id="3.40.50.2300">
    <property type="match status" value="1"/>
</dbReference>
<dbReference type="InterPro" id="IPR011006">
    <property type="entry name" value="CheY-like_superfamily"/>
</dbReference>
<keyword evidence="1 6" id="KW-0597">Phosphoprotein</keyword>
<feature type="domain" description="Response regulatory" evidence="8">
    <location>
        <begin position="8"/>
        <end position="122"/>
    </location>
</feature>
<dbReference type="CDD" id="cd00383">
    <property type="entry name" value="trans_reg_C"/>
    <property type="match status" value="1"/>
</dbReference>
<dbReference type="Pfam" id="PF00072">
    <property type="entry name" value="Response_reg"/>
    <property type="match status" value="1"/>
</dbReference>